<dbReference type="InterPro" id="IPR036572">
    <property type="entry name" value="Doublecortin_dom_sf"/>
</dbReference>
<reference evidence="3" key="1">
    <citation type="submission" date="2025-08" db="UniProtKB">
        <authorList>
            <consortium name="Ensembl"/>
        </authorList>
    </citation>
    <scope>IDENTIFICATION</scope>
</reference>
<dbReference type="Ensembl" id="ENSCPRT00005012021.1">
    <property type="protein sequence ID" value="ENSCPRP00005010212.1"/>
    <property type="gene ID" value="ENSCPRG00005007281.1"/>
</dbReference>
<gene>
    <name evidence="3" type="primary">DCDC1</name>
</gene>
<accession>A0A7M4EI76</accession>
<dbReference type="SUPFAM" id="SSF89837">
    <property type="entry name" value="Doublecortin (DC)"/>
    <property type="match status" value="1"/>
</dbReference>
<dbReference type="GeneTree" id="ENSGT00390000016867"/>
<dbReference type="InterPro" id="IPR056415">
    <property type="entry name" value="DCX2_DCDC1"/>
</dbReference>
<dbReference type="GO" id="GO:0030496">
    <property type="term" value="C:midbody"/>
    <property type="evidence" value="ECO:0007669"/>
    <property type="project" value="TreeGrafter"/>
</dbReference>
<feature type="compositionally biased region" description="Polar residues" evidence="1">
    <location>
        <begin position="105"/>
        <end position="115"/>
    </location>
</feature>
<dbReference type="PANTHER" id="PTHR46302:SF3">
    <property type="entry name" value="DOUBLECORTIN DOMAIN-CONTAINING PROTEIN 1"/>
    <property type="match status" value="1"/>
</dbReference>
<evidence type="ECO:0000313" key="3">
    <source>
        <dbReference type="Ensembl" id="ENSCPRP00005010212.1"/>
    </source>
</evidence>
<feature type="region of interest" description="Disordered" evidence="1">
    <location>
        <begin position="99"/>
        <end position="123"/>
    </location>
</feature>
<evidence type="ECO:0000256" key="1">
    <source>
        <dbReference type="SAM" id="MobiDB-lite"/>
    </source>
</evidence>
<dbReference type="Pfam" id="PF24478">
    <property type="entry name" value="DCX2_DCDC1"/>
    <property type="match status" value="2"/>
</dbReference>
<organism evidence="3 4">
    <name type="scientific">Crocodylus porosus</name>
    <name type="common">Saltwater crocodile</name>
    <name type="synonym">Estuarine crocodile</name>
    <dbReference type="NCBI Taxonomy" id="8502"/>
    <lineage>
        <taxon>Eukaryota</taxon>
        <taxon>Metazoa</taxon>
        <taxon>Chordata</taxon>
        <taxon>Craniata</taxon>
        <taxon>Vertebrata</taxon>
        <taxon>Euteleostomi</taxon>
        <taxon>Archelosauria</taxon>
        <taxon>Archosauria</taxon>
        <taxon>Crocodylia</taxon>
        <taxon>Longirostres</taxon>
        <taxon>Crocodylidae</taxon>
        <taxon>Crocodylus</taxon>
    </lineage>
</organism>
<feature type="domain" description="Doublecortin" evidence="2">
    <location>
        <begin position="189"/>
        <end position="256"/>
    </location>
</feature>
<dbReference type="OMA" id="WFISASK"/>
<dbReference type="Gene3D" id="3.10.20.230">
    <property type="entry name" value="Doublecortin domain"/>
    <property type="match status" value="1"/>
</dbReference>
<reference evidence="3" key="2">
    <citation type="submission" date="2025-09" db="UniProtKB">
        <authorList>
            <consortium name="Ensembl"/>
        </authorList>
    </citation>
    <scope>IDENTIFICATION</scope>
</reference>
<keyword evidence="4" id="KW-1185">Reference proteome</keyword>
<evidence type="ECO:0000313" key="4">
    <source>
        <dbReference type="Proteomes" id="UP000594220"/>
    </source>
</evidence>
<dbReference type="AlphaFoldDB" id="A0A7M4EI76"/>
<dbReference type="CDD" id="cd17155">
    <property type="entry name" value="DCX_DCDC1"/>
    <property type="match status" value="1"/>
</dbReference>
<protein>
    <submittedName>
        <fullName evidence="3">Doublecortin domain containing 1</fullName>
    </submittedName>
</protein>
<dbReference type="GO" id="GO:1902412">
    <property type="term" value="P:regulation of mitotic cytokinesis"/>
    <property type="evidence" value="ECO:0007669"/>
    <property type="project" value="InterPro"/>
</dbReference>
<sequence length="363" mass="40646">MENTQNPVCVHESCSLTSEGSQRNNELLASSVSSYHQGTQTILTQKYGSKAALPSDSYHLPRKCISSYAKKLVKNTERKKKCTQFLFGPNIHPQSALVSRRSGHQDCSTHQTKSVQSHDGKPDQEIYKSDSTNNFCLISPSKRNRPVSAPTGQLRYTKFSSSRLQEAQKRSAVSKVIKQQPRVIKVTAYKNGTRSDFTRVAVPSIKLLLEECTEKLNLNMAARRVFLADGTEALEPKDIPHDADVYISTGKPFLDPFKKIKGHLSLMKKIIWTVNGLVFPAGVKRKKTNPVLPCGMKRLVEKSSLRILAFKNCTGQDGYEIIAEQNQIEKFLDECTMKMNLTSPAESLYNIHGEKIENIINGK</sequence>
<evidence type="ECO:0000259" key="2">
    <source>
        <dbReference type="PROSITE" id="PS50309"/>
    </source>
</evidence>
<dbReference type="PROSITE" id="PS50309">
    <property type="entry name" value="DC"/>
    <property type="match status" value="1"/>
</dbReference>
<dbReference type="GO" id="GO:0008017">
    <property type="term" value="F:microtubule binding"/>
    <property type="evidence" value="ECO:0007669"/>
    <property type="project" value="InterPro"/>
</dbReference>
<dbReference type="Proteomes" id="UP000594220">
    <property type="component" value="Unplaced"/>
</dbReference>
<dbReference type="PANTHER" id="PTHR46302">
    <property type="entry name" value="DOUBLECORTIN DOMAIN-CONTAINING PROTEIN 1"/>
    <property type="match status" value="1"/>
</dbReference>
<dbReference type="GO" id="GO:0035556">
    <property type="term" value="P:intracellular signal transduction"/>
    <property type="evidence" value="ECO:0007669"/>
    <property type="project" value="InterPro"/>
</dbReference>
<proteinExistence type="predicted"/>
<name>A0A7M4EI76_CROPO</name>
<dbReference type="InterPro" id="IPR043188">
    <property type="entry name" value="DCDC1"/>
</dbReference>
<dbReference type="InterPro" id="IPR003533">
    <property type="entry name" value="Doublecortin_dom"/>
</dbReference>